<protein>
    <submittedName>
        <fullName evidence="2">Uncharacterized protein</fullName>
    </submittedName>
</protein>
<dbReference type="RefSeq" id="XP_022284157.1">
    <property type="nucleotide sequence ID" value="XM_022428555.1"/>
</dbReference>
<dbReference type="GeneID" id="28850276"/>
<dbReference type="EMBL" id="LSBJ02000007">
    <property type="protein sequence ID" value="OAQ61851.2"/>
    <property type="molecule type" value="Genomic_DNA"/>
</dbReference>
<accession>A0A179F993</accession>
<feature type="coiled-coil region" evidence="1">
    <location>
        <begin position="271"/>
        <end position="312"/>
    </location>
</feature>
<organism evidence="2 3">
    <name type="scientific">Pochonia chlamydosporia 170</name>
    <dbReference type="NCBI Taxonomy" id="1380566"/>
    <lineage>
        <taxon>Eukaryota</taxon>
        <taxon>Fungi</taxon>
        <taxon>Dikarya</taxon>
        <taxon>Ascomycota</taxon>
        <taxon>Pezizomycotina</taxon>
        <taxon>Sordariomycetes</taxon>
        <taxon>Hypocreomycetidae</taxon>
        <taxon>Hypocreales</taxon>
        <taxon>Clavicipitaceae</taxon>
        <taxon>Pochonia</taxon>
    </lineage>
</organism>
<evidence type="ECO:0000313" key="2">
    <source>
        <dbReference type="EMBL" id="OAQ61851.2"/>
    </source>
</evidence>
<comment type="caution">
    <text evidence="2">The sequence shown here is derived from an EMBL/GenBank/DDBJ whole genome shotgun (WGS) entry which is preliminary data.</text>
</comment>
<name>A0A179F993_METCM</name>
<dbReference type="Proteomes" id="UP000078397">
    <property type="component" value="Unassembled WGS sequence"/>
</dbReference>
<dbReference type="OrthoDB" id="3526617at2759"/>
<feature type="coiled-coil region" evidence="1">
    <location>
        <begin position="344"/>
        <end position="378"/>
    </location>
</feature>
<keyword evidence="3" id="KW-1185">Reference proteome</keyword>
<proteinExistence type="predicted"/>
<sequence length="536" mass="59700">MGSAVEFSDSVAVVPAQNTSLAPWLEEAPRLIQRLGWCMAIASTRDVARIRLTSKAVRYHENPLSRLCFNYACSNALNRSADLANNLVRVADEGQNAFMDAYSDLLDIGNGTKSMIRKNGYFDRLEEALGKKHGKRPTDRALEQINKTIDECDRNGKHTAQIFKDWWRTLQNVECAVIETQRATGTEIDKVDKEMTALNSDLKYQEISMIQKASQVKGAIQRYQEVLEVYEAREAKLEEYSAHAITGVTLGAATTGVLGAVLAVAGSAVLVSSSRQKLSTLEQDLERKQQLSQELELQMAKAQGVIEGKQTEEEKLKSMANVIITVCCLLQGLCNDILNLVAQFAHLNATIKQLVQEHQDTKDNVQDLQHDLLHAESDDEHPAMNMLQHKTFLDQLRVMRRLCAQINAVSNLYAGVITDVINPGFSQAVESAYEDGGETNMSVVIHNKTHGMNEYLENAKHTCRARELDAGIELRRWFDDIDTAYRVKEMAWQKNRNRMGNNGKKANMRAGKGGVGARSGNDVLYLLAASIVVVIF</sequence>
<gene>
    <name evidence="2" type="ORF">VFPPC_07422</name>
</gene>
<dbReference type="KEGG" id="pchm:VFPPC_07422"/>
<evidence type="ECO:0000313" key="3">
    <source>
        <dbReference type="Proteomes" id="UP000078397"/>
    </source>
</evidence>
<feature type="coiled-coil region" evidence="1">
    <location>
        <begin position="213"/>
        <end position="240"/>
    </location>
</feature>
<dbReference type="AlphaFoldDB" id="A0A179F993"/>
<evidence type="ECO:0000256" key="1">
    <source>
        <dbReference type="SAM" id="Coils"/>
    </source>
</evidence>
<reference evidence="2 3" key="1">
    <citation type="journal article" date="2016" name="PLoS Pathog.">
        <title>Biosynthesis of antibiotic leucinostatins in bio-control fungus Purpureocillium lilacinum and their inhibition on phytophthora revealed by genome mining.</title>
        <authorList>
            <person name="Wang G."/>
            <person name="Liu Z."/>
            <person name="Lin R."/>
            <person name="Li E."/>
            <person name="Mao Z."/>
            <person name="Ling J."/>
            <person name="Yang Y."/>
            <person name="Yin W.B."/>
            <person name="Xie B."/>
        </authorList>
    </citation>
    <scope>NUCLEOTIDE SEQUENCE [LARGE SCALE GENOMIC DNA]</scope>
    <source>
        <strain evidence="2">170</strain>
    </source>
</reference>
<keyword evidence="1" id="KW-0175">Coiled coil</keyword>